<reference evidence="2 4" key="1">
    <citation type="journal article" date="2011" name="Nature">
        <title>The Medicago genome provides insight into the evolution of rhizobial symbioses.</title>
        <authorList>
            <person name="Young N.D."/>
            <person name="Debelle F."/>
            <person name="Oldroyd G.E."/>
            <person name="Geurts R."/>
            <person name="Cannon S.B."/>
            <person name="Udvardi M.K."/>
            <person name="Benedito V.A."/>
            <person name="Mayer K.F."/>
            <person name="Gouzy J."/>
            <person name="Schoof H."/>
            <person name="Van de Peer Y."/>
            <person name="Proost S."/>
            <person name="Cook D.R."/>
            <person name="Meyers B.C."/>
            <person name="Spannagl M."/>
            <person name="Cheung F."/>
            <person name="De Mita S."/>
            <person name="Krishnakumar V."/>
            <person name="Gundlach H."/>
            <person name="Zhou S."/>
            <person name="Mudge J."/>
            <person name="Bharti A.K."/>
            <person name="Murray J.D."/>
            <person name="Naoumkina M.A."/>
            <person name="Rosen B."/>
            <person name="Silverstein K.A."/>
            <person name="Tang H."/>
            <person name="Rombauts S."/>
            <person name="Zhao P.X."/>
            <person name="Zhou P."/>
            <person name="Barbe V."/>
            <person name="Bardou P."/>
            <person name="Bechner M."/>
            <person name="Bellec A."/>
            <person name="Berger A."/>
            <person name="Berges H."/>
            <person name="Bidwell S."/>
            <person name="Bisseling T."/>
            <person name="Choisne N."/>
            <person name="Couloux A."/>
            <person name="Denny R."/>
            <person name="Deshpande S."/>
            <person name="Dai X."/>
            <person name="Doyle J.J."/>
            <person name="Dudez A.M."/>
            <person name="Farmer A.D."/>
            <person name="Fouteau S."/>
            <person name="Franken C."/>
            <person name="Gibelin C."/>
            <person name="Gish J."/>
            <person name="Goldstein S."/>
            <person name="Gonzalez A.J."/>
            <person name="Green P.J."/>
            <person name="Hallab A."/>
            <person name="Hartog M."/>
            <person name="Hua A."/>
            <person name="Humphray S.J."/>
            <person name="Jeong D.H."/>
            <person name="Jing Y."/>
            <person name="Jocker A."/>
            <person name="Kenton S.M."/>
            <person name="Kim D.J."/>
            <person name="Klee K."/>
            <person name="Lai H."/>
            <person name="Lang C."/>
            <person name="Lin S."/>
            <person name="Macmil S.L."/>
            <person name="Magdelenat G."/>
            <person name="Matthews L."/>
            <person name="McCorrison J."/>
            <person name="Monaghan E.L."/>
            <person name="Mun J.H."/>
            <person name="Najar F.Z."/>
            <person name="Nicholson C."/>
            <person name="Noirot C."/>
            <person name="O'Bleness M."/>
            <person name="Paule C.R."/>
            <person name="Poulain J."/>
            <person name="Prion F."/>
            <person name="Qin B."/>
            <person name="Qu C."/>
            <person name="Retzel E.F."/>
            <person name="Riddle C."/>
            <person name="Sallet E."/>
            <person name="Samain S."/>
            <person name="Samson N."/>
            <person name="Sanders I."/>
            <person name="Saurat O."/>
            <person name="Scarpelli C."/>
            <person name="Schiex T."/>
            <person name="Segurens B."/>
            <person name="Severin A.J."/>
            <person name="Sherrier D.J."/>
            <person name="Shi R."/>
            <person name="Sims S."/>
            <person name="Singer S.R."/>
            <person name="Sinharoy S."/>
            <person name="Sterck L."/>
            <person name="Viollet A."/>
            <person name="Wang B.B."/>
            <person name="Wang K."/>
            <person name="Wang M."/>
            <person name="Wang X."/>
            <person name="Warfsmann J."/>
            <person name="Weissenbach J."/>
            <person name="White D.D."/>
            <person name="White J.D."/>
            <person name="Wiley G.B."/>
            <person name="Wincker P."/>
            <person name="Xing Y."/>
            <person name="Yang L."/>
            <person name="Yao Z."/>
            <person name="Ying F."/>
            <person name="Zhai J."/>
            <person name="Zhou L."/>
            <person name="Zuber A."/>
            <person name="Denarie J."/>
            <person name="Dixon R.A."/>
            <person name="May G.D."/>
            <person name="Schwartz D.C."/>
            <person name="Rogers J."/>
            <person name="Quetier F."/>
            <person name="Town C.D."/>
            <person name="Roe B.A."/>
        </authorList>
    </citation>
    <scope>NUCLEOTIDE SEQUENCE [LARGE SCALE GENOMIC DNA]</scope>
    <source>
        <strain evidence="2">A17</strain>
        <strain evidence="3 4">cv. Jemalong A17</strain>
    </source>
</reference>
<evidence type="ECO:0000256" key="1">
    <source>
        <dbReference type="SAM" id="MobiDB-lite"/>
    </source>
</evidence>
<evidence type="ECO:0000313" key="3">
    <source>
        <dbReference type="EnsemblPlants" id="AES77809"/>
    </source>
</evidence>
<keyword evidence="4" id="KW-1185">Reference proteome</keyword>
<reference evidence="3" key="3">
    <citation type="submission" date="2015-04" db="UniProtKB">
        <authorList>
            <consortium name="EnsemblPlants"/>
        </authorList>
    </citation>
    <scope>IDENTIFICATION</scope>
    <source>
        <strain evidence="3">cv. Jemalong A17</strain>
    </source>
</reference>
<evidence type="ECO:0000313" key="4">
    <source>
        <dbReference type="Proteomes" id="UP000002051"/>
    </source>
</evidence>
<gene>
    <name evidence="2" type="ordered locus">MTR_7g017480</name>
</gene>
<proteinExistence type="predicted"/>
<protein>
    <submittedName>
        <fullName evidence="2 3">Uncharacterized protein</fullName>
    </submittedName>
</protein>
<dbReference type="EnsemblPlants" id="AES77809">
    <property type="protein sequence ID" value="AES77809"/>
    <property type="gene ID" value="MTR_7g017480"/>
</dbReference>
<name>G7KS05_MEDTR</name>
<dbReference type="AlphaFoldDB" id="G7KS05"/>
<feature type="region of interest" description="Disordered" evidence="1">
    <location>
        <begin position="11"/>
        <end position="33"/>
    </location>
</feature>
<dbReference type="Proteomes" id="UP000002051">
    <property type="component" value="Unassembled WGS sequence"/>
</dbReference>
<reference evidence="2 4" key="2">
    <citation type="journal article" date="2014" name="BMC Genomics">
        <title>An improved genome release (version Mt4.0) for the model legume Medicago truncatula.</title>
        <authorList>
            <person name="Tang H."/>
            <person name="Krishnakumar V."/>
            <person name="Bidwell S."/>
            <person name="Rosen B."/>
            <person name="Chan A."/>
            <person name="Zhou S."/>
            <person name="Gentzbittel L."/>
            <person name="Childs K.L."/>
            <person name="Yandell M."/>
            <person name="Gundlach H."/>
            <person name="Mayer K.F."/>
            <person name="Schwartz D.C."/>
            <person name="Town C.D."/>
        </authorList>
    </citation>
    <scope>GENOME REANNOTATION</scope>
    <source>
        <strain evidence="3 4">cv. Jemalong A17</strain>
    </source>
</reference>
<dbReference type="HOGENOM" id="CLU_2530931_0_0_1"/>
<dbReference type="EMBL" id="CM001223">
    <property type="protein sequence ID" value="AES77809.2"/>
    <property type="molecule type" value="Genomic_DNA"/>
</dbReference>
<evidence type="ECO:0000313" key="2">
    <source>
        <dbReference type="EMBL" id="AES77809.2"/>
    </source>
</evidence>
<accession>G7KS05</accession>
<accession>A0A0C3W2G0</accession>
<sequence length="84" mass="9559">MTMILKQNKIHQKIARKSQTNTDSHPSHKKLRDNTMIDYEKMKIVVGGEISSGNSSIAVYPDATTFKQESGSFEMEEFHLCLVQ</sequence>
<organism evidence="2 4">
    <name type="scientific">Medicago truncatula</name>
    <name type="common">Barrel medic</name>
    <name type="synonym">Medicago tribuloides</name>
    <dbReference type="NCBI Taxonomy" id="3880"/>
    <lineage>
        <taxon>Eukaryota</taxon>
        <taxon>Viridiplantae</taxon>
        <taxon>Streptophyta</taxon>
        <taxon>Embryophyta</taxon>
        <taxon>Tracheophyta</taxon>
        <taxon>Spermatophyta</taxon>
        <taxon>Magnoliopsida</taxon>
        <taxon>eudicotyledons</taxon>
        <taxon>Gunneridae</taxon>
        <taxon>Pentapetalae</taxon>
        <taxon>rosids</taxon>
        <taxon>fabids</taxon>
        <taxon>Fabales</taxon>
        <taxon>Fabaceae</taxon>
        <taxon>Papilionoideae</taxon>
        <taxon>50 kb inversion clade</taxon>
        <taxon>NPAAA clade</taxon>
        <taxon>Hologalegina</taxon>
        <taxon>IRL clade</taxon>
        <taxon>Trifolieae</taxon>
        <taxon>Medicago</taxon>
    </lineage>
</organism>